<dbReference type="STRING" id="442562.Rumeso_02118"/>
<proteinExistence type="predicted"/>
<gene>
    <name evidence="2" type="ORF">Rumeso_02118</name>
</gene>
<name>A0A017HQ56_9RHOB</name>
<feature type="domain" description="Methyltransferase" evidence="1">
    <location>
        <begin position="137"/>
        <end position="231"/>
    </location>
</feature>
<dbReference type="InterPro" id="IPR041698">
    <property type="entry name" value="Methyltransf_25"/>
</dbReference>
<dbReference type="EMBL" id="AOSK01000052">
    <property type="protein sequence ID" value="EYD76308.1"/>
    <property type="molecule type" value="Genomic_DNA"/>
</dbReference>
<evidence type="ECO:0000313" key="3">
    <source>
        <dbReference type="Proteomes" id="UP000019666"/>
    </source>
</evidence>
<dbReference type="CDD" id="cd02440">
    <property type="entry name" value="AdoMet_MTases"/>
    <property type="match status" value="1"/>
</dbReference>
<evidence type="ECO:0000313" key="2">
    <source>
        <dbReference type="EMBL" id="EYD76308.1"/>
    </source>
</evidence>
<organism evidence="2 3">
    <name type="scientific">Rubellimicrobium mesophilum DSM 19309</name>
    <dbReference type="NCBI Taxonomy" id="442562"/>
    <lineage>
        <taxon>Bacteria</taxon>
        <taxon>Pseudomonadati</taxon>
        <taxon>Pseudomonadota</taxon>
        <taxon>Alphaproteobacteria</taxon>
        <taxon>Rhodobacterales</taxon>
        <taxon>Roseobacteraceae</taxon>
        <taxon>Rubellimicrobium</taxon>
    </lineage>
</organism>
<dbReference type="SUPFAM" id="SSF53335">
    <property type="entry name" value="S-adenosyl-L-methionine-dependent methyltransferases"/>
    <property type="match status" value="1"/>
</dbReference>
<reference evidence="2 3" key="1">
    <citation type="submission" date="2013-02" db="EMBL/GenBank/DDBJ databases">
        <authorList>
            <person name="Fiebig A."/>
            <person name="Goeker M."/>
            <person name="Klenk H.-P.P."/>
        </authorList>
    </citation>
    <scope>NUCLEOTIDE SEQUENCE [LARGE SCALE GENOMIC DNA]</scope>
    <source>
        <strain evidence="2 3">DSM 19309</strain>
    </source>
</reference>
<dbReference type="Pfam" id="PF13649">
    <property type="entry name" value="Methyltransf_25"/>
    <property type="match status" value="1"/>
</dbReference>
<sequence length="299" mass="31502">MPDETLSEVVSRLSASAHALAAIGMALDARVSGTPPAPEVAPWLDAALKELGVAEPIAQASPLERETLLGEIRVFTLTNARMLFAASQGPGWTHREPELLEAAGDVSAGVPHRIRNALAPRLPGLAERLAAPGATFLDIGVGVARMSLEMMRLWPDLRVVGIEPLPQALALAREKVRAEGLESRIELREGRGEDLTDESRFDLAWVPSLFIPEAAVPRVLARVHAALRPGGWVLVPSVKPSTDPLATALVRLRVAGFGGLNGSPEVVEGLLRDAGFTGVATLPSPPASTGSMVVARKAP</sequence>
<dbReference type="HOGENOM" id="CLU_930296_0_0_5"/>
<dbReference type="InterPro" id="IPR029063">
    <property type="entry name" value="SAM-dependent_MTases_sf"/>
</dbReference>
<dbReference type="RefSeq" id="WP_051521567.1">
    <property type="nucleotide sequence ID" value="NZ_KK088616.1"/>
</dbReference>
<dbReference type="Gene3D" id="3.40.50.150">
    <property type="entry name" value="Vaccinia Virus protein VP39"/>
    <property type="match status" value="1"/>
</dbReference>
<comment type="caution">
    <text evidence="2">The sequence shown here is derived from an EMBL/GenBank/DDBJ whole genome shotgun (WGS) entry which is preliminary data.</text>
</comment>
<evidence type="ECO:0000259" key="1">
    <source>
        <dbReference type="Pfam" id="PF13649"/>
    </source>
</evidence>
<dbReference type="OrthoDB" id="9804312at2"/>
<dbReference type="Proteomes" id="UP000019666">
    <property type="component" value="Unassembled WGS sequence"/>
</dbReference>
<dbReference type="AlphaFoldDB" id="A0A017HQ56"/>
<keyword evidence="3" id="KW-1185">Reference proteome</keyword>
<accession>A0A017HQ56</accession>
<protein>
    <recommendedName>
        <fullName evidence="1">Methyltransferase domain-containing protein</fullName>
    </recommendedName>
</protein>